<reference evidence="1" key="1">
    <citation type="submission" date="2021-06" db="EMBL/GenBank/DDBJ databases">
        <authorList>
            <person name="Kallberg Y."/>
            <person name="Tangrot J."/>
            <person name="Rosling A."/>
        </authorList>
    </citation>
    <scope>NUCLEOTIDE SEQUENCE</scope>
    <source>
        <strain evidence="1">FL130A</strain>
    </source>
</reference>
<name>A0A9N9HJW9_9GLOM</name>
<dbReference type="AlphaFoldDB" id="A0A9N9HJW9"/>
<dbReference type="EMBL" id="CAJVPS010017944">
    <property type="protein sequence ID" value="CAG8695733.1"/>
    <property type="molecule type" value="Genomic_DNA"/>
</dbReference>
<dbReference type="Proteomes" id="UP000789508">
    <property type="component" value="Unassembled WGS sequence"/>
</dbReference>
<evidence type="ECO:0000313" key="2">
    <source>
        <dbReference type="Proteomes" id="UP000789508"/>
    </source>
</evidence>
<gene>
    <name evidence="1" type="ORF">ALEPTO_LOCUS11378</name>
</gene>
<feature type="non-terminal residue" evidence="1">
    <location>
        <position position="190"/>
    </location>
</feature>
<proteinExistence type="predicted"/>
<feature type="non-terminal residue" evidence="1">
    <location>
        <position position="1"/>
    </location>
</feature>
<evidence type="ECO:0000313" key="1">
    <source>
        <dbReference type="EMBL" id="CAG8695733.1"/>
    </source>
</evidence>
<dbReference type="OrthoDB" id="5595789at2759"/>
<sequence length="190" mass="21573">DILYSLNKSSQTPLNFLWDRICPHCSVTLLTGESSKFCCNNRKRVIPPLPVYPIEINDVLNDPNISASSRKLNALFSFTAIGIQGQFVQLPAPSSVSISGQTYHCILPANIPNHSIHWYLYDEQERYYSARNREILYEWVSSVQNMLTLINPYVYSLQLLRDNFSSTAFLELQENTSIGEVATVIHANNT</sequence>
<comment type="caution">
    <text evidence="1">The sequence shown here is derived from an EMBL/GenBank/DDBJ whole genome shotgun (WGS) entry which is preliminary data.</text>
</comment>
<accession>A0A9N9HJW9</accession>
<protein>
    <submittedName>
        <fullName evidence="1">2544_t:CDS:1</fullName>
    </submittedName>
</protein>
<keyword evidence="2" id="KW-1185">Reference proteome</keyword>
<organism evidence="1 2">
    <name type="scientific">Ambispora leptoticha</name>
    <dbReference type="NCBI Taxonomy" id="144679"/>
    <lineage>
        <taxon>Eukaryota</taxon>
        <taxon>Fungi</taxon>
        <taxon>Fungi incertae sedis</taxon>
        <taxon>Mucoromycota</taxon>
        <taxon>Glomeromycotina</taxon>
        <taxon>Glomeromycetes</taxon>
        <taxon>Archaeosporales</taxon>
        <taxon>Ambisporaceae</taxon>
        <taxon>Ambispora</taxon>
    </lineage>
</organism>